<name>A0A1X0IEY0_9MYCO</name>
<comment type="caution">
    <text evidence="4">The sequence shown here is derived from an EMBL/GenBank/DDBJ whole genome shotgun (WGS) entry which is preliminary data.</text>
</comment>
<dbReference type="InterPro" id="IPR000415">
    <property type="entry name" value="Nitroreductase-like"/>
</dbReference>
<reference evidence="4 5" key="1">
    <citation type="submission" date="2017-02" db="EMBL/GenBank/DDBJ databases">
        <title>The new phylogeny of genus Mycobacterium.</title>
        <authorList>
            <person name="Tortoli E."/>
            <person name="Trovato A."/>
            <person name="Cirillo D.M."/>
        </authorList>
    </citation>
    <scope>NUCLEOTIDE SEQUENCE [LARGE SCALE GENOMIC DNA]</scope>
    <source>
        <strain evidence="4 5">DSM 45000</strain>
    </source>
</reference>
<comment type="similarity">
    <text evidence="1">Belongs to the nitroreductase family.</text>
</comment>
<dbReference type="OrthoDB" id="3774920at2"/>
<sequence>MDFDEVATTTRAVRKRLDLHRAVEPAVLHECLQIALQAPTGTNIQLWRFIVVNDPEKRREIAKYYREGWRSEYESIDSFVDGLPTERQDQQRRVYSSADYLADHLAEVPVLVIACLKGRLQPGAPISQWSGYLGSVIPAIWSLQLALRSRGLGSVFTTVHLKYENEVAALLDIPDNVAQVALLPVAYTKGTFARAKNRSPKKVTSWNSWGNQPPSDFS</sequence>
<dbReference type="EMBL" id="MVIE01000004">
    <property type="protein sequence ID" value="ORB45431.1"/>
    <property type="molecule type" value="Genomic_DNA"/>
</dbReference>
<dbReference type="SUPFAM" id="SSF55469">
    <property type="entry name" value="FMN-dependent nitroreductase-like"/>
    <property type="match status" value="1"/>
</dbReference>
<accession>A0A1X0IEY0</accession>
<dbReference type="PANTHER" id="PTHR43673">
    <property type="entry name" value="NAD(P)H NITROREDUCTASE YDGI-RELATED"/>
    <property type="match status" value="1"/>
</dbReference>
<dbReference type="PANTHER" id="PTHR43673:SF10">
    <property type="entry name" value="NADH DEHYDROGENASE_NAD(P)H NITROREDUCTASE XCC3605-RELATED"/>
    <property type="match status" value="1"/>
</dbReference>
<gene>
    <name evidence="4" type="ORF">BST39_04200</name>
</gene>
<dbReference type="GO" id="GO:0016491">
    <property type="term" value="F:oxidoreductase activity"/>
    <property type="evidence" value="ECO:0007669"/>
    <property type="project" value="UniProtKB-KW"/>
</dbReference>
<evidence type="ECO:0000313" key="4">
    <source>
        <dbReference type="EMBL" id="ORB45431.1"/>
    </source>
</evidence>
<feature type="domain" description="Nitroreductase" evidence="3">
    <location>
        <begin position="10"/>
        <end position="187"/>
    </location>
</feature>
<evidence type="ECO:0000256" key="2">
    <source>
        <dbReference type="ARBA" id="ARBA00023002"/>
    </source>
</evidence>
<dbReference type="Gene3D" id="3.40.109.10">
    <property type="entry name" value="NADH Oxidase"/>
    <property type="match status" value="1"/>
</dbReference>
<dbReference type="Pfam" id="PF00881">
    <property type="entry name" value="Nitroreductase"/>
    <property type="match status" value="1"/>
</dbReference>
<keyword evidence="2" id="KW-0560">Oxidoreductase</keyword>
<evidence type="ECO:0000313" key="5">
    <source>
        <dbReference type="Proteomes" id="UP000192513"/>
    </source>
</evidence>
<organism evidence="4 5">
    <name type="scientific">Mycobacterium paraseoulense</name>
    <dbReference type="NCBI Taxonomy" id="590652"/>
    <lineage>
        <taxon>Bacteria</taxon>
        <taxon>Bacillati</taxon>
        <taxon>Actinomycetota</taxon>
        <taxon>Actinomycetes</taxon>
        <taxon>Mycobacteriales</taxon>
        <taxon>Mycobacteriaceae</taxon>
        <taxon>Mycobacterium</taxon>
    </lineage>
</organism>
<dbReference type="InterPro" id="IPR029479">
    <property type="entry name" value="Nitroreductase"/>
</dbReference>
<dbReference type="AlphaFoldDB" id="A0A1X0IEY0"/>
<protein>
    <recommendedName>
        <fullName evidence="3">Nitroreductase domain-containing protein</fullName>
    </recommendedName>
</protein>
<evidence type="ECO:0000256" key="1">
    <source>
        <dbReference type="ARBA" id="ARBA00007118"/>
    </source>
</evidence>
<dbReference type="STRING" id="590652.BST39_04200"/>
<dbReference type="RefSeq" id="WP_067921617.1">
    <property type="nucleotide sequence ID" value="NZ_AP022619.1"/>
</dbReference>
<dbReference type="Proteomes" id="UP000192513">
    <property type="component" value="Unassembled WGS sequence"/>
</dbReference>
<keyword evidence="5" id="KW-1185">Reference proteome</keyword>
<proteinExistence type="inferred from homology"/>
<dbReference type="CDD" id="cd02062">
    <property type="entry name" value="Nitro_FMN_reductase"/>
    <property type="match status" value="1"/>
</dbReference>
<evidence type="ECO:0000259" key="3">
    <source>
        <dbReference type="Pfam" id="PF00881"/>
    </source>
</evidence>